<dbReference type="AlphaFoldDB" id="A0A7K3WMC1"/>
<name>A0A7K3WMC1_9ACTN</name>
<accession>A0A7K3WMC1</accession>
<proteinExistence type="predicted"/>
<evidence type="ECO:0000313" key="2">
    <source>
        <dbReference type="Proteomes" id="UP000470470"/>
    </source>
</evidence>
<evidence type="ECO:0000313" key="1">
    <source>
        <dbReference type="EMBL" id="NEL56683.1"/>
    </source>
</evidence>
<reference evidence="1 2" key="1">
    <citation type="submission" date="2020-02" db="EMBL/GenBank/DDBJ databases">
        <title>The whole genome sequence of CPCC 205119.</title>
        <authorList>
            <person name="Jiang Z."/>
        </authorList>
    </citation>
    <scope>NUCLEOTIDE SEQUENCE [LARGE SCALE GENOMIC DNA]</scope>
    <source>
        <strain evidence="1 2">CPCC 205119</strain>
    </source>
</reference>
<protein>
    <submittedName>
        <fullName evidence="1">Uncharacterized protein</fullName>
    </submittedName>
</protein>
<dbReference type="RefSeq" id="WP_152729558.1">
    <property type="nucleotide sequence ID" value="NZ_JAABOZ010000003.1"/>
</dbReference>
<dbReference type="EMBL" id="JAAGWK010000041">
    <property type="protein sequence ID" value="NEL56683.1"/>
    <property type="molecule type" value="Genomic_DNA"/>
</dbReference>
<dbReference type="Proteomes" id="UP000470470">
    <property type="component" value="Unassembled WGS sequence"/>
</dbReference>
<keyword evidence="2" id="KW-1185">Reference proteome</keyword>
<sequence>MRPSDPFLAAKGIAIPWRMATIGGSENYEEDPTLTPRALLFHGPHGHLGAVDPAQARQEQSDQWKELAVDSLSCSLCPTVDWDSLETPLIATGYTGFFDLVPGARDLDDN</sequence>
<gene>
    <name evidence="1" type="ORF">G1H19_22190</name>
</gene>
<organism evidence="1 2">
    <name type="scientific">Goekera deserti</name>
    <dbReference type="NCBI Taxonomy" id="2497753"/>
    <lineage>
        <taxon>Bacteria</taxon>
        <taxon>Bacillati</taxon>
        <taxon>Actinomycetota</taxon>
        <taxon>Actinomycetes</taxon>
        <taxon>Geodermatophilales</taxon>
        <taxon>Geodermatophilaceae</taxon>
        <taxon>Goekera</taxon>
    </lineage>
</organism>
<comment type="caution">
    <text evidence="1">The sequence shown here is derived from an EMBL/GenBank/DDBJ whole genome shotgun (WGS) entry which is preliminary data.</text>
</comment>